<keyword evidence="5 8" id="KW-0862">Zinc</keyword>
<evidence type="ECO:0000256" key="5">
    <source>
        <dbReference type="ARBA" id="ARBA00022833"/>
    </source>
</evidence>
<dbReference type="Gene3D" id="2.60.120.10">
    <property type="entry name" value="Jelly Rolls"/>
    <property type="match status" value="2"/>
</dbReference>
<dbReference type="EC" id="5.3.1.8" evidence="3"/>
<dbReference type="GO" id="GO:0005829">
    <property type="term" value="C:cytosol"/>
    <property type="evidence" value="ECO:0007669"/>
    <property type="project" value="TreeGrafter"/>
</dbReference>
<comment type="catalytic activity">
    <reaction evidence="1">
        <text>D-mannose 6-phosphate = D-fructose 6-phosphate</text>
        <dbReference type="Rhea" id="RHEA:12356"/>
        <dbReference type="ChEBI" id="CHEBI:58735"/>
        <dbReference type="ChEBI" id="CHEBI:61527"/>
        <dbReference type="EC" id="5.3.1.8"/>
    </reaction>
</comment>
<dbReference type="SUPFAM" id="SSF51182">
    <property type="entry name" value="RmlC-like cupins"/>
    <property type="match status" value="1"/>
</dbReference>
<dbReference type="AlphaFoldDB" id="A0A1C5ARN2"/>
<keyword evidence="11" id="KW-1185">Reference proteome</keyword>
<feature type="binding site" evidence="8">
    <location>
        <position position="99"/>
    </location>
    <ligand>
        <name>Zn(2+)</name>
        <dbReference type="ChEBI" id="CHEBI:29105"/>
    </ligand>
</feature>
<dbReference type="InterPro" id="IPR046457">
    <property type="entry name" value="PMI_typeI_cat"/>
</dbReference>
<evidence type="ECO:0000313" key="10">
    <source>
        <dbReference type="EMBL" id="SCF47915.1"/>
    </source>
</evidence>
<organism evidence="10 11">
    <name type="scientific">Micromonospora carbonacea</name>
    <dbReference type="NCBI Taxonomy" id="47853"/>
    <lineage>
        <taxon>Bacteria</taxon>
        <taxon>Bacillati</taxon>
        <taxon>Actinomycetota</taxon>
        <taxon>Actinomycetes</taxon>
        <taxon>Micromonosporales</taxon>
        <taxon>Micromonosporaceae</taxon>
        <taxon>Micromonospora</taxon>
    </lineage>
</organism>
<sequence>MEPLHGPIRDYAWGSRSAIAGLQGRPVPSPGPEAELWLGAHPGAPASVQRDGEPVSLLDVLAAEPGRWLGERSVRRFGPRLPFLLKVLAADAPLSLQAHPDAEQARAGYAADAARPAGERNYADPHHKPELLVALTPFAALCGFRDPAVSAAALAAFGVRALEPVVAALREGTAGLREAVRLLLSWPEAERAGLVGAVLAAEAAGPDAALARALATRYPGDPGVLVALLLHHVRLAPGEAIWMPAGNLHAYLRGTGMEIMAASDNVLRGGLTPKRVDVDELLRVLRFEVLDDPLVAPEQVAPQVVRWPVPVDDFALYRAVLAGAPVRLAVPGPRVVFCRAGKVLADDGTGAVALAPGQAAVGPADAGPLVLDGEGEAYVATSGLDRDALGSG</sequence>
<dbReference type="PANTHER" id="PTHR10309">
    <property type="entry name" value="MANNOSE-6-PHOSPHATE ISOMERASE"/>
    <property type="match status" value="1"/>
</dbReference>
<evidence type="ECO:0000259" key="9">
    <source>
        <dbReference type="Pfam" id="PF20511"/>
    </source>
</evidence>
<dbReference type="Gene3D" id="1.10.441.10">
    <property type="entry name" value="Phosphomannose Isomerase, domain 2"/>
    <property type="match status" value="1"/>
</dbReference>
<evidence type="ECO:0000256" key="2">
    <source>
        <dbReference type="ARBA" id="ARBA00010772"/>
    </source>
</evidence>
<dbReference type="Pfam" id="PF20511">
    <property type="entry name" value="PMI_typeI_cat"/>
    <property type="match status" value="1"/>
</dbReference>
<dbReference type="InterPro" id="IPR016305">
    <property type="entry name" value="Mannose-6-P_Isomerase"/>
</dbReference>
<evidence type="ECO:0000256" key="3">
    <source>
        <dbReference type="ARBA" id="ARBA00011956"/>
    </source>
</evidence>
<dbReference type="STRING" id="47853.TK50_07450"/>
<dbReference type="InterPro" id="IPR001250">
    <property type="entry name" value="Man6P_Isoase-1"/>
</dbReference>
<comment type="cofactor">
    <cofactor evidence="8">
        <name>Zn(2+)</name>
        <dbReference type="ChEBI" id="CHEBI:29105"/>
    </cofactor>
    <text evidence="8">Binds 1 zinc ion per subunit.</text>
</comment>
<reference evidence="11" key="1">
    <citation type="submission" date="2016-06" db="EMBL/GenBank/DDBJ databases">
        <authorList>
            <person name="Varghese N."/>
            <person name="Submissions Spin"/>
        </authorList>
    </citation>
    <scope>NUCLEOTIDE SEQUENCE [LARGE SCALE GENOMIC DNA]</scope>
    <source>
        <strain evidence="11">DSM 43168</strain>
    </source>
</reference>
<keyword evidence="4 8" id="KW-0479">Metal-binding</keyword>
<keyword evidence="6 10" id="KW-0413">Isomerase</keyword>
<evidence type="ECO:0000256" key="4">
    <source>
        <dbReference type="ARBA" id="ARBA00022723"/>
    </source>
</evidence>
<dbReference type="GO" id="GO:0004476">
    <property type="term" value="F:mannose-6-phosphate isomerase activity"/>
    <property type="evidence" value="ECO:0007669"/>
    <property type="project" value="UniProtKB-EC"/>
</dbReference>
<feature type="active site" evidence="7">
    <location>
        <position position="268"/>
    </location>
</feature>
<accession>A0A1C5ARN2</accession>
<feature type="binding site" evidence="8">
    <location>
        <position position="130"/>
    </location>
    <ligand>
        <name>Zn(2+)</name>
        <dbReference type="ChEBI" id="CHEBI:29105"/>
    </ligand>
</feature>
<dbReference type="PRINTS" id="PR00714">
    <property type="entry name" value="MAN6PISMRASE"/>
</dbReference>
<dbReference type="NCBIfam" id="TIGR00218">
    <property type="entry name" value="manA"/>
    <property type="match status" value="1"/>
</dbReference>
<dbReference type="RefSeq" id="WP_074478444.1">
    <property type="nucleotide sequence ID" value="NZ_FMCT01000017.1"/>
</dbReference>
<dbReference type="Proteomes" id="UP000183585">
    <property type="component" value="Unassembled WGS sequence"/>
</dbReference>
<dbReference type="PIRSF" id="PIRSF001480">
    <property type="entry name" value="Mannose-6-phosphate_isomerase"/>
    <property type="match status" value="1"/>
</dbReference>
<dbReference type="InterPro" id="IPR011051">
    <property type="entry name" value="RmlC_Cupin_sf"/>
</dbReference>
<gene>
    <name evidence="10" type="ORF">GA0070563_11778</name>
</gene>
<feature type="binding site" evidence="8">
    <location>
        <position position="249"/>
    </location>
    <ligand>
        <name>Zn(2+)</name>
        <dbReference type="ChEBI" id="CHEBI:29105"/>
    </ligand>
</feature>
<dbReference type="CDD" id="cd07011">
    <property type="entry name" value="cupin_PMI_type_I_N"/>
    <property type="match status" value="1"/>
</dbReference>
<proteinExistence type="inferred from homology"/>
<dbReference type="InterPro" id="IPR014710">
    <property type="entry name" value="RmlC-like_jellyroll"/>
</dbReference>
<name>A0A1C5ARN2_9ACTN</name>
<evidence type="ECO:0000256" key="1">
    <source>
        <dbReference type="ARBA" id="ARBA00000757"/>
    </source>
</evidence>
<evidence type="ECO:0000256" key="7">
    <source>
        <dbReference type="PIRSR" id="PIRSR001480-1"/>
    </source>
</evidence>
<evidence type="ECO:0000313" key="11">
    <source>
        <dbReference type="Proteomes" id="UP000183585"/>
    </source>
</evidence>
<dbReference type="GO" id="GO:0005975">
    <property type="term" value="P:carbohydrate metabolic process"/>
    <property type="evidence" value="ECO:0007669"/>
    <property type="project" value="InterPro"/>
</dbReference>
<feature type="domain" description="Phosphomannose isomerase type I catalytic" evidence="9">
    <location>
        <begin position="4"/>
        <end position="145"/>
    </location>
</feature>
<comment type="similarity">
    <text evidence="2">Belongs to the mannose-6-phosphate isomerase type 1 family.</text>
</comment>
<evidence type="ECO:0000256" key="6">
    <source>
        <dbReference type="ARBA" id="ARBA00023235"/>
    </source>
</evidence>
<dbReference type="EMBL" id="FMCT01000017">
    <property type="protein sequence ID" value="SCF47915.1"/>
    <property type="molecule type" value="Genomic_DNA"/>
</dbReference>
<dbReference type="GO" id="GO:0008270">
    <property type="term" value="F:zinc ion binding"/>
    <property type="evidence" value="ECO:0007669"/>
    <property type="project" value="InterPro"/>
</dbReference>
<evidence type="ECO:0000256" key="8">
    <source>
        <dbReference type="PIRSR" id="PIRSR001480-2"/>
    </source>
</evidence>
<feature type="binding site" evidence="8">
    <location>
        <position position="97"/>
    </location>
    <ligand>
        <name>Zn(2+)</name>
        <dbReference type="ChEBI" id="CHEBI:29105"/>
    </ligand>
</feature>
<dbReference type="PANTHER" id="PTHR10309:SF0">
    <property type="entry name" value="MANNOSE-6-PHOSPHATE ISOMERASE"/>
    <property type="match status" value="1"/>
</dbReference>
<dbReference type="GO" id="GO:0009298">
    <property type="term" value="P:GDP-mannose biosynthetic process"/>
    <property type="evidence" value="ECO:0007669"/>
    <property type="project" value="InterPro"/>
</dbReference>
<protein>
    <recommendedName>
        <fullName evidence="3">mannose-6-phosphate isomerase</fullName>
        <ecNumber evidence="3">5.3.1.8</ecNumber>
    </recommendedName>
</protein>